<dbReference type="Pfam" id="PF10539">
    <property type="entry name" value="Dev_Cell_Death"/>
    <property type="match status" value="1"/>
</dbReference>
<proteinExistence type="predicted"/>
<evidence type="ECO:0000313" key="3">
    <source>
        <dbReference type="Proteomes" id="UP000886520"/>
    </source>
</evidence>
<accession>A0A9D4UVD7</accession>
<reference evidence="2" key="1">
    <citation type="submission" date="2021-01" db="EMBL/GenBank/DDBJ databases">
        <title>Adiantum capillus-veneris genome.</title>
        <authorList>
            <person name="Fang Y."/>
            <person name="Liao Q."/>
        </authorList>
    </citation>
    <scope>NUCLEOTIDE SEQUENCE</scope>
    <source>
        <strain evidence="2">H3</strain>
        <tissue evidence="2">Leaf</tissue>
    </source>
</reference>
<dbReference type="PROSITE" id="PS51222">
    <property type="entry name" value="DCD"/>
    <property type="match status" value="1"/>
</dbReference>
<dbReference type="PANTHER" id="PTHR46034">
    <property type="match status" value="1"/>
</dbReference>
<feature type="domain" description="DCD" evidence="1">
    <location>
        <begin position="178"/>
        <end position="310"/>
    </location>
</feature>
<organism evidence="2 3">
    <name type="scientific">Adiantum capillus-veneris</name>
    <name type="common">Maidenhair fern</name>
    <dbReference type="NCBI Taxonomy" id="13818"/>
    <lineage>
        <taxon>Eukaryota</taxon>
        <taxon>Viridiplantae</taxon>
        <taxon>Streptophyta</taxon>
        <taxon>Embryophyta</taxon>
        <taxon>Tracheophyta</taxon>
        <taxon>Polypodiopsida</taxon>
        <taxon>Polypodiidae</taxon>
        <taxon>Polypodiales</taxon>
        <taxon>Pteridineae</taxon>
        <taxon>Pteridaceae</taxon>
        <taxon>Vittarioideae</taxon>
        <taxon>Adiantum</taxon>
    </lineage>
</organism>
<feature type="non-terminal residue" evidence="2">
    <location>
        <position position="314"/>
    </location>
</feature>
<comment type="caution">
    <text evidence="2">The sequence shown here is derived from an EMBL/GenBank/DDBJ whole genome shotgun (WGS) entry which is preliminary data.</text>
</comment>
<dbReference type="GO" id="GO:0034976">
    <property type="term" value="P:response to endoplasmic reticulum stress"/>
    <property type="evidence" value="ECO:0007669"/>
    <property type="project" value="InterPro"/>
</dbReference>
<dbReference type="AlphaFoldDB" id="A0A9D4UVD7"/>
<evidence type="ECO:0000259" key="1">
    <source>
        <dbReference type="PROSITE" id="PS51222"/>
    </source>
</evidence>
<dbReference type="PANTHER" id="PTHR46034:SF12">
    <property type="entry name" value="B2 PROTEIN"/>
    <property type="match status" value="1"/>
</dbReference>
<keyword evidence="3" id="KW-1185">Reference proteome</keyword>
<evidence type="ECO:0000313" key="2">
    <source>
        <dbReference type="EMBL" id="KAI5074208.1"/>
    </source>
</evidence>
<sequence>HYRISVSTRGFGTQQISLVLLQICVQELSELSVLTSNHMCDSFPVAGLMENIYSFWSLNDNNRRSPTEMQEDQSWKVAATKLAFADQMRLKFDRSRSDAKVVAPHEKNIKQAKGRSKGRAEDMLKGEGFNQKFSDGDLRYGDLGQKLGAGNMSTSQIVGSADKRFKSLPPAETLPRHETLGGYIFVCNNDTMAEDLKRQLFGLPQRYRDSVRAIQPGLPLFLYNYTTHQLHGVYEAASFGGSNIDPTAWEDKKCKGESRFPAQVRIRVRKLAKPLEEDSFRPVLHHYDGPKFRLQLSVPETLALLDLFTEAGMV</sequence>
<dbReference type="OrthoDB" id="2018037at2759"/>
<protein>
    <recommendedName>
        <fullName evidence="1">DCD domain-containing protein</fullName>
    </recommendedName>
</protein>
<gene>
    <name evidence="2" type="ORF">GOP47_0010169</name>
</gene>
<dbReference type="InterPro" id="IPR044832">
    <property type="entry name" value="NRP-like"/>
</dbReference>
<dbReference type="Proteomes" id="UP000886520">
    <property type="component" value="Chromosome 10"/>
</dbReference>
<dbReference type="InterPro" id="IPR013989">
    <property type="entry name" value="Dev_and_cell_death_domain"/>
</dbReference>
<name>A0A9D4UVD7_ADICA</name>
<dbReference type="SMART" id="SM00767">
    <property type="entry name" value="DCD"/>
    <property type="match status" value="1"/>
</dbReference>
<dbReference type="EMBL" id="JABFUD020000010">
    <property type="protein sequence ID" value="KAI5074208.1"/>
    <property type="molecule type" value="Genomic_DNA"/>
</dbReference>